<feature type="coiled-coil region" evidence="1">
    <location>
        <begin position="37"/>
        <end position="159"/>
    </location>
</feature>
<dbReference type="Proteomes" id="UP000230093">
    <property type="component" value="Unassembled WGS sequence"/>
</dbReference>
<evidence type="ECO:0000313" key="2">
    <source>
        <dbReference type="EMBL" id="PIS08983.1"/>
    </source>
</evidence>
<dbReference type="AlphaFoldDB" id="A0A2H0W8K3"/>
<name>A0A2H0W8K3_9BACT</name>
<comment type="caution">
    <text evidence="2">The sequence shown here is derived from an EMBL/GenBank/DDBJ whole genome shotgun (WGS) entry which is preliminary data.</text>
</comment>
<reference evidence="3" key="1">
    <citation type="submission" date="2017-09" db="EMBL/GenBank/DDBJ databases">
        <title>Depth-based differentiation of microbial function through sediment-hosted aquifers and enrichment of novel symbionts in the deep terrestrial subsurface.</title>
        <authorList>
            <person name="Probst A.J."/>
            <person name="Ladd B."/>
            <person name="Jarett J.K."/>
            <person name="Geller-Mcgrath D.E."/>
            <person name="Sieber C.M.K."/>
            <person name="Emerson J.B."/>
            <person name="Anantharaman K."/>
            <person name="Thomas B.C."/>
            <person name="Malmstrom R."/>
            <person name="Stieglmeier M."/>
            <person name="Klingl A."/>
            <person name="Woyke T."/>
            <person name="Ryan C.M."/>
            <person name="Banfield J.F."/>
        </authorList>
    </citation>
    <scope>NUCLEOTIDE SEQUENCE [LARGE SCALE GENOMIC DNA]</scope>
</reference>
<proteinExistence type="predicted"/>
<protein>
    <recommendedName>
        <fullName evidence="4">DUF2130 domain-containing protein</fullName>
    </recommendedName>
</protein>
<evidence type="ECO:0000313" key="3">
    <source>
        <dbReference type="Proteomes" id="UP000230093"/>
    </source>
</evidence>
<gene>
    <name evidence="2" type="ORF">COT75_03925</name>
</gene>
<organism evidence="2 3">
    <name type="scientific">Candidatus Beckwithbacteria bacterium CG10_big_fil_rev_8_21_14_0_10_34_10</name>
    <dbReference type="NCBI Taxonomy" id="1974495"/>
    <lineage>
        <taxon>Bacteria</taxon>
        <taxon>Candidatus Beckwithiibacteriota</taxon>
    </lineage>
</organism>
<accession>A0A2H0W8K3</accession>
<evidence type="ECO:0008006" key="4">
    <source>
        <dbReference type="Google" id="ProtNLM"/>
    </source>
</evidence>
<dbReference type="Pfam" id="PF09903">
    <property type="entry name" value="DUF2130"/>
    <property type="match status" value="1"/>
</dbReference>
<evidence type="ECO:0000256" key="1">
    <source>
        <dbReference type="SAM" id="Coils"/>
    </source>
</evidence>
<dbReference type="InterPro" id="IPR019219">
    <property type="entry name" value="DUF2130"/>
</dbReference>
<dbReference type="EMBL" id="PEZT01000023">
    <property type="protein sequence ID" value="PIS08983.1"/>
    <property type="molecule type" value="Genomic_DNA"/>
</dbReference>
<sequence length="381" mass="44347">MSNNIKCPHCGKLVEITTALKHQIEEKVLTDINSKHQQEIESIIQKTEEKVKKQLAEKRTLEITDLKKELEEKNQKVDELRKQELKLREEKRRIEEKEKDLELETQRKIDQEKKNIEEKILKQEQEKYRHQEQEKEKIIEDLKKSLEEAQRKAQIGSQQLQGEVLELDLEETLRSAFLNDLIEPIGKGVKGADIRQVVKSPAKKYVCGTILWETKRTKAWTDKWITKLKNDLRAEKANIPVIVTSIMPKEMKTNMGLKNGVWITDFNLVIPLAFLLRKNLLEVTREKVTAKYKDKKADILYQYITGHEFKQQLEAIVEVYLEMQIQITKEKTAFEKIWKARQGQIERLFTSTAGVAGSIEGKTGLTSFQIKGLDLLDSGDE</sequence>
<keyword evidence="1" id="KW-0175">Coiled coil</keyword>